<dbReference type="AlphaFoldDB" id="A0A8H5Q8V6"/>
<proteinExistence type="predicted"/>
<gene>
    <name evidence="1" type="ORF">FSUBG_2426</name>
</gene>
<dbReference type="Proteomes" id="UP000547976">
    <property type="component" value="Unassembled WGS sequence"/>
</dbReference>
<reference evidence="1 2" key="1">
    <citation type="submission" date="2020-05" db="EMBL/GenBank/DDBJ databases">
        <title>Identification and distribution of gene clusters putatively required for synthesis of sphingolipid metabolism inhibitors in phylogenetically diverse species of the filamentous fungus Fusarium.</title>
        <authorList>
            <person name="Kim H.-S."/>
            <person name="Busman M."/>
            <person name="Brown D.W."/>
            <person name="Divon H."/>
            <person name="Uhlig S."/>
            <person name="Proctor R.H."/>
        </authorList>
    </citation>
    <scope>NUCLEOTIDE SEQUENCE [LARGE SCALE GENOMIC DNA]</scope>
    <source>
        <strain evidence="1 2">NRRL 66333</strain>
    </source>
</reference>
<name>A0A8H5Q8V6_GIBSU</name>
<evidence type="ECO:0000313" key="2">
    <source>
        <dbReference type="Proteomes" id="UP000547976"/>
    </source>
</evidence>
<organism evidence="1 2">
    <name type="scientific">Gibberella subglutinans</name>
    <name type="common">Fusarium subglutinans</name>
    <dbReference type="NCBI Taxonomy" id="42677"/>
    <lineage>
        <taxon>Eukaryota</taxon>
        <taxon>Fungi</taxon>
        <taxon>Dikarya</taxon>
        <taxon>Ascomycota</taxon>
        <taxon>Pezizomycotina</taxon>
        <taxon>Sordariomycetes</taxon>
        <taxon>Hypocreomycetidae</taxon>
        <taxon>Hypocreales</taxon>
        <taxon>Nectriaceae</taxon>
        <taxon>Fusarium</taxon>
        <taxon>Fusarium fujikuroi species complex</taxon>
    </lineage>
</organism>
<comment type="caution">
    <text evidence="1">The sequence shown here is derived from an EMBL/GenBank/DDBJ whole genome shotgun (WGS) entry which is preliminary data.</text>
</comment>
<dbReference type="EMBL" id="JAAOAV010000020">
    <property type="protein sequence ID" value="KAF5611321.1"/>
    <property type="molecule type" value="Genomic_DNA"/>
</dbReference>
<evidence type="ECO:0000313" key="1">
    <source>
        <dbReference type="EMBL" id="KAF5611321.1"/>
    </source>
</evidence>
<dbReference type="GeneID" id="59314915"/>
<keyword evidence="2" id="KW-1185">Reference proteome</keyword>
<dbReference type="RefSeq" id="XP_036542103.1">
    <property type="nucleotide sequence ID" value="XM_036680197.1"/>
</dbReference>
<dbReference type="OrthoDB" id="5082591at2759"/>
<protein>
    <submittedName>
        <fullName evidence="1">Uncharacterized protein</fullName>
    </submittedName>
</protein>
<sequence length="278" mass="31740">MDGDSDLETDDEWEDIMPKVEKIEEHFAYARAATSLHHVRQHLTSQLESLLFKCLAIRRTVGSCDKHTMCLLRMRNLARYFSAYRYTQSLSPEGSNLFTVQEMATWFICASSIHSLQNTSCGVLGTNKKMNYNGPKDLKIRGLEILYRNRHLATRLCFIENGLVNTGFDYDPMAIDAVDGNPWSGHLVWPPWFRDMLRGSAQSGSKGATGSEKVGEGEFISLPGPSWLWTRDSLNYIELLGKKMEGKGKDLEAFFSILAGKTTPLRLHRRRKMPWDRR</sequence>
<accession>A0A8H5Q8V6</accession>